<dbReference type="SUPFAM" id="SSF52266">
    <property type="entry name" value="SGNH hydrolase"/>
    <property type="match status" value="1"/>
</dbReference>
<protein>
    <submittedName>
        <fullName evidence="2">SGNH/GDSL hydrolase family protein</fullName>
    </submittedName>
</protein>
<name>A0A9X4KWT8_9BACL</name>
<dbReference type="InterPro" id="IPR013830">
    <property type="entry name" value="SGNH_hydro"/>
</dbReference>
<accession>A0A9X4KWT8</accession>
<comment type="caution">
    <text evidence="2">The sequence shown here is derived from an EMBL/GenBank/DDBJ whole genome shotgun (WGS) entry which is preliminary data.</text>
</comment>
<gene>
    <name evidence="2" type="ORF">OMP40_28080</name>
</gene>
<dbReference type="EMBL" id="JAPDIA010000008">
    <property type="protein sequence ID" value="MDG0812749.1"/>
    <property type="molecule type" value="Genomic_DNA"/>
</dbReference>
<keyword evidence="3" id="KW-1185">Reference proteome</keyword>
<reference evidence="2" key="1">
    <citation type="submission" date="2022-10" db="EMBL/GenBank/DDBJ databases">
        <title>Comparative genomic analysis of Cohnella hashimotonis sp. nov., isolated from the International Space Station.</title>
        <authorList>
            <person name="Simpson A."/>
            <person name="Venkateswaran K."/>
        </authorList>
    </citation>
    <scope>NUCLEOTIDE SEQUENCE</scope>
    <source>
        <strain evidence="2">DSM 28161</strain>
    </source>
</reference>
<dbReference type="GO" id="GO:0016787">
    <property type="term" value="F:hydrolase activity"/>
    <property type="evidence" value="ECO:0007669"/>
    <property type="project" value="UniProtKB-KW"/>
</dbReference>
<dbReference type="Gene3D" id="3.40.50.1110">
    <property type="entry name" value="SGNH hydrolase"/>
    <property type="match status" value="1"/>
</dbReference>
<feature type="domain" description="SGNH hydrolase-type esterase" evidence="1">
    <location>
        <begin position="148"/>
        <end position="284"/>
    </location>
</feature>
<dbReference type="Proteomes" id="UP001153404">
    <property type="component" value="Unassembled WGS sequence"/>
</dbReference>
<organism evidence="2 3">
    <name type="scientific">Cohnella rhizosphaerae</name>
    <dbReference type="NCBI Taxonomy" id="1457232"/>
    <lineage>
        <taxon>Bacteria</taxon>
        <taxon>Bacillati</taxon>
        <taxon>Bacillota</taxon>
        <taxon>Bacilli</taxon>
        <taxon>Bacillales</taxon>
        <taxon>Paenibacillaceae</taxon>
        <taxon>Cohnella</taxon>
    </lineage>
</organism>
<keyword evidence="2" id="KW-0378">Hydrolase</keyword>
<evidence type="ECO:0000313" key="2">
    <source>
        <dbReference type="EMBL" id="MDG0812749.1"/>
    </source>
</evidence>
<sequence length="328" mass="36655">MVERTYVVEVRHAEHDDEGRFLASIGATGEDYGTNRALTMDTLRWTEARSLPGDSKLPLLLQTAYGYPVGWGLALDFSTMKEPAGGDLSGTYKVTVYPEMIFDRRHALDGCDPLDAVPLEQRDSLDGFREKAASGRPVRIAFFGASNARHGLWPAQVVSALRQAFPQTAISTSVIAYGGEEMRHGRHRFHHEVLSVAPDLIVMEYFINDVCHGRPDETEEAARFILQSIGDAGIPCILLTNNGANPLFSRHGSSASFQRYHDLYRSLAAEYRFAFVGAYGYFSNLHRYGKYFITELKGNMVNHPYGLVDQNWGAFDRVLSNAILKILR</sequence>
<evidence type="ECO:0000313" key="3">
    <source>
        <dbReference type="Proteomes" id="UP001153404"/>
    </source>
</evidence>
<dbReference type="Pfam" id="PF13472">
    <property type="entry name" value="Lipase_GDSL_2"/>
    <property type="match status" value="1"/>
</dbReference>
<dbReference type="RefSeq" id="WP_277536233.1">
    <property type="nucleotide sequence ID" value="NZ_JAPDIA010000008.1"/>
</dbReference>
<proteinExistence type="predicted"/>
<dbReference type="AlphaFoldDB" id="A0A9X4KWT8"/>
<dbReference type="InterPro" id="IPR036514">
    <property type="entry name" value="SGNH_hydro_sf"/>
</dbReference>
<evidence type="ECO:0000259" key="1">
    <source>
        <dbReference type="Pfam" id="PF13472"/>
    </source>
</evidence>